<dbReference type="AlphaFoldDB" id="E9GHS2"/>
<accession>E9GHS2</accession>
<sequence>MLNKSTAIFLVVLIGSLMTAVAGHRRNLERKLAGIHHHLLGSRGERCPPGMKLVFSTSSPSLLAGNFAARCERSDIASPFTSSNTLIQSNTAFDAPKFQQPTDIFRPFPFLPGAAFGHQLMGLNRAAFPNGFLQKERALHKTLGSKLNRHSMKHILHKSKF</sequence>
<protein>
    <submittedName>
        <fullName evidence="2">Uncharacterized protein</fullName>
    </submittedName>
</protein>
<dbReference type="Proteomes" id="UP000000305">
    <property type="component" value="Unassembled WGS sequence"/>
</dbReference>
<keyword evidence="3" id="KW-1185">Reference proteome</keyword>
<dbReference type="OrthoDB" id="6339505at2759"/>
<feature type="chain" id="PRO_5003241020" evidence="1">
    <location>
        <begin position="23"/>
        <end position="161"/>
    </location>
</feature>
<reference evidence="2 3" key="1">
    <citation type="journal article" date="2011" name="Science">
        <title>The ecoresponsive genome of Daphnia pulex.</title>
        <authorList>
            <person name="Colbourne J.K."/>
            <person name="Pfrender M.E."/>
            <person name="Gilbert D."/>
            <person name="Thomas W.K."/>
            <person name="Tucker A."/>
            <person name="Oakley T.H."/>
            <person name="Tokishita S."/>
            <person name="Aerts A."/>
            <person name="Arnold G.J."/>
            <person name="Basu M.K."/>
            <person name="Bauer D.J."/>
            <person name="Caceres C.E."/>
            <person name="Carmel L."/>
            <person name="Casola C."/>
            <person name="Choi J.H."/>
            <person name="Detter J.C."/>
            <person name="Dong Q."/>
            <person name="Dusheyko S."/>
            <person name="Eads B.D."/>
            <person name="Frohlich T."/>
            <person name="Geiler-Samerotte K.A."/>
            <person name="Gerlach D."/>
            <person name="Hatcher P."/>
            <person name="Jogdeo S."/>
            <person name="Krijgsveld J."/>
            <person name="Kriventseva E.V."/>
            <person name="Kultz D."/>
            <person name="Laforsch C."/>
            <person name="Lindquist E."/>
            <person name="Lopez J."/>
            <person name="Manak J.R."/>
            <person name="Muller J."/>
            <person name="Pangilinan J."/>
            <person name="Patwardhan R.P."/>
            <person name="Pitluck S."/>
            <person name="Pritham E.J."/>
            <person name="Rechtsteiner A."/>
            <person name="Rho M."/>
            <person name="Rogozin I.B."/>
            <person name="Sakarya O."/>
            <person name="Salamov A."/>
            <person name="Schaack S."/>
            <person name="Shapiro H."/>
            <person name="Shiga Y."/>
            <person name="Skalitzky C."/>
            <person name="Smith Z."/>
            <person name="Souvorov A."/>
            <person name="Sung W."/>
            <person name="Tang Z."/>
            <person name="Tsuchiya D."/>
            <person name="Tu H."/>
            <person name="Vos H."/>
            <person name="Wang M."/>
            <person name="Wolf Y.I."/>
            <person name="Yamagata H."/>
            <person name="Yamada T."/>
            <person name="Ye Y."/>
            <person name="Shaw J.R."/>
            <person name="Andrews J."/>
            <person name="Crease T.J."/>
            <person name="Tang H."/>
            <person name="Lucas S.M."/>
            <person name="Robertson H.M."/>
            <person name="Bork P."/>
            <person name="Koonin E.V."/>
            <person name="Zdobnov E.M."/>
            <person name="Grigoriev I.V."/>
            <person name="Lynch M."/>
            <person name="Boore J.L."/>
        </authorList>
    </citation>
    <scope>NUCLEOTIDE SEQUENCE [LARGE SCALE GENOMIC DNA]</scope>
</reference>
<organism evidence="2 3">
    <name type="scientific">Daphnia pulex</name>
    <name type="common">Water flea</name>
    <dbReference type="NCBI Taxonomy" id="6669"/>
    <lineage>
        <taxon>Eukaryota</taxon>
        <taxon>Metazoa</taxon>
        <taxon>Ecdysozoa</taxon>
        <taxon>Arthropoda</taxon>
        <taxon>Crustacea</taxon>
        <taxon>Branchiopoda</taxon>
        <taxon>Diplostraca</taxon>
        <taxon>Cladocera</taxon>
        <taxon>Anomopoda</taxon>
        <taxon>Daphniidae</taxon>
        <taxon>Daphnia</taxon>
    </lineage>
</organism>
<dbReference type="EMBL" id="GL732545">
    <property type="protein sequence ID" value="EFX81000.1"/>
    <property type="molecule type" value="Genomic_DNA"/>
</dbReference>
<gene>
    <name evidence="2" type="ORF">DAPPUDRAFT_303743</name>
</gene>
<dbReference type="InParanoid" id="E9GHS2"/>
<dbReference type="KEGG" id="dpx:DAPPUDRAFT_303743"/>
<name>E9GHS2_DAPPU</name>
<feature type="signal peptide" evidence="1">
    <location>
        <begin position="1"/>
        <end position="22"/>
    </location>
</feature>
<keyword evidence="1" id="KW-0732">Signal</keyword>
<evidence type="ECO:0000256" key="1">
    <source>
        <dbReference type="SAM" id="SignalP"/>
    </source>
</evidence>
<evidence type="ECO:0000313" key="3">
    <source>
        <dbReference type="Proteomes" id="UP000000305"/>
    </source>
</evidence>
<evidence type="ECO:0000313" key="2">
    <source>
        <dbReference type="EMBL" id="EFX81000.1"/>
    </source>
</evidence>
<dbReference type="HOGENOM" id="CLU_1645435_0_0_1"/>
<proteinExistence type="predicted"/>